<evidence type="ECO:0000256" key="4">
    <source>
        <dbReference type="ARBA" id="ARBA00022741"/>
    </source>
</evidence>
<dbReference type="CDD" id="cd18577">
    <property type="entry name" value="ABC_6TM_Pgp_ABCB1_D1_like"/>
    <property type="match status" value="1"/>
</dbReference>
<dbReference type="InterPro" id="IPR003439">
    <property type="entry name" value="ABC_transporter-like_ATP-bd"/>
</dbReference>
<dbReference type="InterPro" id="IPR039421">
    <property type="entry name" value="Type_1_exporter"/>
</dbReference>
<dbReference type="FunFam" id="3.40.50.300:FF:001471">
    <property type="entry name" value="P-loop containing nucleoside triphosphate hydrolase protein"/>
    <property type="match status" value="1"/>
</dbReference>
<feature type="transmembrane region" description="Helical" evidence="8">
    <location>
        <begin position="710"/>
        <end position="732"/>
    </location>
</feature>
<feature type="transmembrane region" description="Helical" evidence="8">
    <location>
        <begin position="832"/>
        <end position="851"/>
    </location>
</feature>
<evidence type="ECO:0000256" key="8">
    <source>
        <dbReference type="SAM" id="Phobius"/>
    </source>
</evidence>
<feature type="domain" description="ABC transmembrane type-1" evidence="10">
    <location>
        <begin position="712"/>
        <end position="1000"/>
    </location>
</feature>
<dbReference type="InterPro" id="IPR027417">
    <property type="entry name" value="P-loop_NTPase"/>
</dbReference>
<dbReference type="Gene3D" id="1.20.1560.10">
    <property type="entry name" value="ABC transporter type 1, transmembrane domain"/>
    <property type="match status" value="1"/>
</dbReference>
<protein>
    <recommendedName>
        <fullName evidence="13">Alpha-factor-transporting ATPase</fullName>
    </recommendedName>
</protein>
<dbReference type="RefSeq" id="XP_037146392.1">
    <property type="nucleotide sequence ID" value="XM_037290497.1"/>
</dbReference>
<dbReference type="GO" id="GO:0016887">
    <property type="term" value="F:ATP hydrolysis activity"/>
    <property type="evidence" value="ECO:0007669"/>
    <property type="project" value="InterPro"/>
</dbReference>
<dbReference type="Pfam" id="PF00005">
    <property type="entry name" value="ABC_tran"/>
    <property type="match status" value="2"/>
</dbReference>
<feature type="transmembrane region" description="Helical" evidence="8">
    <location>
        <begin position="935"/>
        <end position="961"/>
    </location>
</feature>
<dbReference type="GO" id="GO:0090374">
    <property type="term" value="P:oligopeptide export from mitochondrion"/>
    <property type="evidence" value="ECO:0007669"/>
    <property type="project" value="TreeGrafter"/>
</dbReference>
<dbReference type="CDD" id="cd18578">
    <property type="entry name" value="ABC_6TM_Pgp_ABCB1_D2_like"/>
    <property type="match status" value="1"/>
</dbReference>
<keyword evidence="3 8" id="KW-0812">Transmembrane</keyword>
<organism evidence="11 12">
    <name type="scientific">Zygotorulaspora mrakii</name>
    <name type="common">Zygosaccharomyces mrakii</name>
    <dbReference type="NCBI Taxonomy" id="42260"/>
    <lineage>
        <taxon>Eukaryota</taxon>
        <taxon>Fungi</taxon>
        <taxon>Dikarya</taxon>
        <taxon>Ascomycota</taxon>
        <taxon>Saccharomycotina</taxon>
        <taxon>Saccharomycetes</taxon>
        <taxon>Saccharomycetales</taxon>
        <taxon>Saccharomycetaceae</taxon>
        <taxon>Zygotorulaspora</taxon>
    </lineage>
</organism>
<dbReference type="InterPro" id="IPR036640">
    <property type="entry name" value="ABC1_TM_sf"/>
</dbReference>
<proteinExistence type="predicted"/>
<dbReference type="GeneID" id="59238450"/>
<dbReference type="OrthoDB" id="6500128at2759"/>
<accession>A0A7H9B7T6</accession>
<keyword evidence="4" id="KW-0547">Nucleotide-binding</keyword>
<feature type="domain" description="ABC transporter" evidence="9">
    <location>
        <begin position="1042"/>
        <end position="1277"/>
    </location>
</feature>
<keyword evidence="6 8" id="KW-1133">Transmembrane helix</keyword>
<dbReference type="PANTHER" id="PTHR43394:SF15">
    <property type="entry name" value="ALPHA-FACTOR-TRANSPORTING ATPASE"/>
    <property type="match status" value="1"/>
</dbReference>
<evidence type="ECO:0000256" key="1">
    <source>
        <dbReference type="ARBA" id="ARBA00004141"/>
    </source>
</evidence>
<comment type="subcellular location">
    <subcellularLocation>
        <location evidence="1">Membrane</location>
        <topology evidence="1">Multi-pass membrane protein</topology>
    </subcellularLocation>
</comment>
<feature type="transmembrane region" description="Helical" evidence="8">
    <location>
        <begin position="180"/>
        <end position="200"/>
    </location>
</feature>
<dbReference type="GO" id="GO:0005524">
    <property type="term" value="F:ATP binding"/>
    <property type="evidence" value="ECO:0007669"/>
    <property type="project" value="UniProtKB-KW"/>
</dbReference>
<dbReference type="SUPFAM" id="SSF90123">
    <property type="entry name" value="ABC transporter transmembrane region"/>
    <property type="match status" value="2"/>
</dbReference>
<feature type="transmembrane region" description="Helical" evidence="8">
    <location>
        <begin position="292"/>
        <end position="313"/>
    </location>
</feature>
<dbReference type="GO" id="GO:0005743">
    <property type="term" value="C:mitochondrial inner membrane"/>
    <property type="evidence" value="ECO:0007669"/>
    <property type="project" value="TreeGrafter"/>
</dbReference>
<evidence type="ECO:0000259" key="10">
    <source>
        <dbReference type="PROSITE" id="PS50929"/>
    </source>
</evidence>
<dbReference type="Pfam" id="PF00664">
    <property type="entry name" value="ABC_membrane"/>
    <property type="match status" value="2"/>
</dbReference>
<evidence type="ECO:0000313" key="11">
    <source>
        <dbReference type="EMBL" id="QLG74667.1"/>
    </source>
</evidence>
<dbReference type="SMART" id="SM00382">
    <property type="entry name" value="AAA"/>
    <property type="match status" value="2"/>
</dbReference>
<feature type="domain" description="ABC transporter" evidence="9">
    <location>
        <begin position="357"/>
        <end position="597"/>
    </location>
</feature>
<dbReference type="EMBL" id="CP058610">
    <property type="protein sequence ID" value="QLG74667.1"/>
    <property type="molecule type" value="Genomic_DNA"/>
</dbReference>
<dbReference type="Gene3D" id="3.40.50.300">
    <property type="entry name" value="P-loop containing nucleotide triphosphate hydrolases"/>
    <property type="match status" value="2"/>
</dbReference>
<evidence type="ECO:0000256" key="5">
    <source>
        <dbReference type="ARBA" id="ARBA00022840"/>
    </source>
</evidence>
<keyword evidence="7 8" id="KW-0472">Membrane</keyword>
<feature type="transmembrane region" description="Helical" evidence="8">
    <location>
        <begin position="857"/>
        <end position="877"/>
    </location>
</feature>
<dbReference type="PROSITE" id="PS50893">
    <property type="entry name" value="ABC_TRANSPORTER_2"/>
    <property type="match status" value="2"/>
</dbReference>
<name>A0A7H9B7T6_ZYGMR</name>
<evidence type="ECO:0000256" key="7">
    <source>
        <dbReference type="ARBA" id="ARBA00023136"/>
    </source>
</evidence>
<dbReference type="InterPro" id="IPR003593">
    <property type="entry name" value="AAA+_ATPase"/>
</dbReference>
<dbReference type="InterPro" id="IPR011527">
    <property type="entry name" value="ABC1_TM_dom"/>
</dbReference>
<keyword evidence="2" id="KW-0813">Transport</keyword>
<feature type="transmembrane region" description="Helical" evidence="8">
    <location>
        <begin position="752"/>
        <end position="772"/>
    </location>
</feature>
<dbReference type="PROSITE" id="PS50929">
    <property type="entry name" value="ABC_TM1F"/>
    <property type="match status" value="2"/>
</dbReference>
<gene>
    <name evidence="11" type="ORF">HG535_0G05500</name>
</gene>
<keyword evidence="12" id="KW-1185">Reference proteome</keyword>
<dbReference type="Proteomes" id="UP000509704">
    <property type="component" value="Chromosome 7"/>
</dbReference>
<evidence type="ECO:0000256" key="6">
    <source>
        <dbReference type="ARBA" id="ARBA00022989"/>
    </source>
</evidence>
<feature type="transmembrane region" description="Helical" evidence="8">
    <location>
        <begin position="27"/>
        <end position="50"/>
    </location>
</feature>
<evidence type="ECO:0000259" key="9">
    <source>
        <dbReference type="PROSITE" id="PS50893"/>
    </source>
</evidence>
<evidence type="ECO:0000313" key="12">
    <source>
        <dbReference type="Proteomes" id="UP000509704"/>
    </source>
</evidence>
<dbReference type="InterPro" id="IPR017871">
    <property type="entry name" value="ABC_transporter-like_CS"/>
</dbReference>
<evidence type="ECO:0000256" key="3">
    <source>
        <dbReference type="ARBA" id="ARBA00022692"/>
    </source>
</evidence>
<feature type="transmembrane region" description="Helical" evidence="8">
    <location>
        <begin position="252"/>
        <end position="280"/>
    </location>
</feature>
<evidence type="ECO:0008006" key="13">
    <source>
        <dbReference type="Google" id="ProtNLM"/>
    </source>
</evidence>
<sequence>MLSSEGVGKMSYSRIHLYTFVNVSKNMLVVTAALVSTIAAGLILPVTTILTGRVFDLLAEADNYKDKGVLHHELVIRSMSIMTLGGASLPITWTSISSWMSIGENQGFSVRRRLLELYMTTPLAWFDMNGDFSGKFTQLNRCVEELRSGSAETSAVASRGVITMLALIGTSFYYSWSLTLITMCTAPVIIAVAFFFSRLVEKSVKMENEQTSQASKLMNWSMNATKLVKLSCAQLKEVAKFREHIRESRKSFLYICAYTAANTAILRFLALTMFVQAFWFGSTMVRKGKLKIGDVVTCFHSCILLGATISGILHQLLVLQKGNVAVKQISDALGNCNNSFTQKQGVQYDLDATQAKIAFNQISFTYPNRPKNLVLNNLSLVFTGGNTTFIVGKSGSGKSTLSNLLLGFYENYEGDISINGCDTKSLNPNWLVDNILLVEQKCNIFNDTIRNNILLGSRNNNENEKNEQLKAACRISLLEKFILDIPNGLETLIGNGGVNLSGGQQQKLAIARAFMRDPPILILDEALSALDGMHRILIMKAIRRWRKGKTTIVLTHDLNQIEAEDYVYLFESGECIEKGYQNSLTNDIKSNFYHWKHFSPLTDELDNISQLTTVDEEHIKDIALESYVDMDVETPKLEHDREFFPKFEDLPYSKPRMNGTVRVKVQRIKSNEIMETNSHKSKQQIESKKKLMSIRLIIKRMWSSSHTKPLLVLGVVFSLLAGAANPFFSYTFSFLLNGIVPHGNDVGSEGYLLKWSFIVIGVAAADASFGFFKDCLLGYCSENWITNLRSEAMTAITFKKLDWFLQSTNKESEISALVLNDLRDLRTLVTDYLGAVTSFLMISTLGLVRALVSGWKLSLVCISMFPLIIVFSAIYGISLQKCETQYKSAVADLENLLYEISTGVKTIRCLQVEGHFLAKYKTLENRMRRIAGRRLMATGLGVAIIEAMTTCIQSILFYFALKLVIDGEYTSQHMFETFTLLLFTIMSCSALINQIPDITRGQRAATWLYRILDENFNDEKFDKMSSRHAPINNEGTGSSTLISIRDLTFSYPAAKSVDVFRCLNLELFRGSTVAIVGESGSGKSTLMYLLTQLYEPAPHSIFIDGTDINDWGLHDLRNQIAVVEQRAVLFPGTVRENLTYGIVRDVLEIEIYDVLKYAGISDFVISLPNELETEINSELLSGGQAQRLCIARALLRKPRILILDECTSALDPVSAHIINELVRTGPPTMLTISITHCEEMMRACNEIVILKNGRVTEHGFFDELLTKRGDFYNLISTFNEELN</sequence>
<evidence type="ECO:0000256" key="2">
    <source>
        <dbReference type="ARBA" id="ARBA00022448"/>
    </source>
</evidence>
<keyword evidence="5" id="KW-0067">ATP-binding</keyword>
<dbReference type="SUPFAM" id="SSF52540">
    <property type="entry name" value="P-loop containing nucleoside triphosphate hydrolases"/>
    <property type="match status" value="2"/>
</dbReference>
<reference evidence="11 12" key="1">
    <citation type="submission" date="2020-07" db="EMBL/GenBank/DDBJ databases">
        <title>The yeast mating-type switching endonuclease HO is a domesticated member of an unorthodox homing genetic element family.</title>
        <authorList>
            <person name="Coughlan A.Y."/>
            <person name="Lombardi L."/>
            <person name="Braun-Galleani S."/>
            <person name="Martos A.R."/>
            <person name="Galeote V."/>
            <person name="Bigey F."/>
            <person name="Dequin S."/>
            <person name="Byrne K.P."/>
            <person name="Wolfe K.H."/>
        </authorList>
    </citation>
    <scope>NUCLEOTIDE SEQUENCE [LARGE SCALE GENOMIC DNA]</scope>
    <source>
        <strain evidence="11 12">NRRL Y-6702</strain>
    </source>
</reference>
<dbReference type="FunFam" id="3.40.50.300:FF:000604">
    <property type="entry name" value="ABC transporter B family member 28"/>
    <property type="match status" value="1"/>
</dbReference>
<dbReference type="PANTHER" id="PTHR43394">
    <property type="entry name" value="ATP-DEPENDENT PERMEASE MDL1, MITOCHONDRIAL"/>
    <property type="match status" value="1"/>
</dbReference>
<feature type="domain" description="ABC transmembrane type-1" evidence="10">
    <location>
        <begin position="32"/>
        <end position="321"/>
    </location>
</feature>
<dbReference type="PROSITE" id="PS00211">
    <property type="entry name" value="ABC_TRANSPORTER_1"/>
    <property type="match status" value="2"/>
</dbReference>
<dbReference type="GO" id="GO:0015421">
    <property type="term" value="F:ABC-type oligopeptide transporter activity"/>
    <property type="evidence" value="ECO:0007669"/>
    <property type="project" value="TreeGrafter"/>
</dbReference>
<dbReference type="KEGG" id="zmk:HG535_0G05500"/>